<feature type="domain" description="Glycosyl hydrolase-like 10" evidence="3">
    <location>
        <begin position="4"/>
        <end position="275"/>
    </location>
</feature>
<dbReference type="Gene3D" id="1.10.101.10">
    <property type="entry name" value="PGBD-like superfamily/PGBD"/>
    <property type="match status" value="1"/>
</dbReference>
<dbReference type="SUPFAM" id="SSF47090">
    <property type="entry name" value="PGBD-like"/>
    <property type="match status" value="1"/>
</dbReference>
<dbReference type="InterPro" id="IPR052177">
    <property type="entry name" value="Divisome_Glycosyl_Hydrolase"/>
</dbReference>
<dbReference type="EMBL" id="CP002198">
    <property type="protein sequence ID" value="ADN14213.1"/>
    <property type="molecule type" value="Genomic_DNA"/>
</dbReference>
<dbReference type="InterPro" id="IPR003790">
    <property type="entry name" value="GHL10"/>
</dbReference>
<dbReference type="AlphaFoldDB" id="E0UE88"/>
<evidence type="ECO:0000313" key="4">
    <source>
        <dbReference type="EMBL" id="ADN14213.1"/>
    </source>
</evidence>
<dbReference type="Proteomes" id="UP000008206">
    <property type="component" value="Chromosome"/>
</dbReference>
<dbReference type="InterPro" id="IPR017853">
    <property type="entry name" value="GH"/>
</dbReference>
<dbReference type="Pfam" id="PF01471">
    <property type="entry name" value="PG_binding_1"/>
    <property type="match status" value="1"/>
</dbReference>
<dbReference type="InterPro" id="IPR002477">
    <property type="entry name" value="Peptidoglycan-bd-like"/>
</dbReference>
<reference evidence="5" key="1">
    <citation type="journal article" date="2011" name="MBio">
        <title>Novel metabolic attributes of the genus Cyanothece, comprising a group of unicellular nitrogen-fixing Cyanobacteria.</title>
        <authorList>
            <person name="Bandyopadhyay A."/>
            <person name="Elvitigala T."/>
            <person name="Welsh E."/>
            <person name="Stockel J."/>
            <person name="Liberton M."/>
            <person name="Min H."/>
            <person name="Sherman L.A."/>
            <person name="Pakrasi H.B."/>
        </authorList>
    </citation>
    <scope>NUCLEOTIDE SEQUENCE [LARGE SCALE GENOMIC DNA]</scope>
    <source>
        <strain evidence="5">PCC 7822</strain>
    </source>
</reference>
<dbReference type="InterPro" id="IPR036365">
    <property type="entry name" value="PGBD-like_sf"/>
</dbReference>
<dbReference type="Gene3D" id="3.20.20.80">
    <property type="entry name" value="Glycosidases"/>
    <property type="match status" value="1"/>
</dbReference>
<gene>
    <name evidence="4" type="ordered locus">Cyan7822_2234</name>
</gene>
<dbReference type="RefSeq" id="WP_013322318.1">
    <property type="nucleotide sequence ID" value="NC_014501.1"/>
</dbReference>
<protein>
    <recommendedName>
        <fullName evidence="6">Glycosyl hydrolase-like 10 domain-containing protein</fullName>
    </recommendedName>
</protein>
<dbReference type="InterPro" id="IPR036366">
    <property type="entry name" value="PGBDSf"/>
</dbReference>
<evidence type="ECO:0000259" key="3">
    <source>
        <dbReference type="Pfam" id="PF02638"/>
    </source>
</evidence>
<name>E0UE88_GLOV7</name>
<dbReference type="KEGG" id="cyj:Cyan7822_2234"/>
<evidence type="ECO:0000259" key="2">
    <source>
        <dbReference type="Pfam" id="PF01471"/>
    </source>
</evidence>
<proteinExistence type="predicted"/>
<dbReference type="eggNOG" id="COG1649">
    <property type="taxonomic scope" value="Bacteria"/>
</dbReference>
<dbReference type="STRING" id="497965.Cyan7822_2234"/>
<dbReference type="SUPFAM" id="SSF51445">
    <property type="entry name" value="(Trans)glycosidases"/>
    <property type="match status" value="1"/>
</dbReference>
<accession>E0UE88</accession>
<evidence type="ECO:0008006" key="6">
    <source>
        <dbReference type="Google" id="ProtNLM"/>
    </source>
</evidence>
<organism evidence="4 5">
    <name type="scientific">Gloeothece verrucosa (strain PCC 7822)</name>
    <name type="common">Cyanothece sp. (strain PCC 7822)</name>
    <dbReference type="NCBI Taxonomy" id="497965"/>
    <lineage>
        <taxon>Bacteria</taxon>
        <taxon>Bacillati</taxon>
        <taxon>Cyanobacteriota</taxon>
        <taxon>Cyanophyceae</taxon>
        <taxon>Oscillatoriophycideae</taxon>
        <taxon>Chroococcales</taxon>
        <taxon>Aphanothecaceae</taxon>
        <taxon>Gloeothece</taxon>
        <taxon>Gloeothece verrucosa</taxon>
    </lineage>
</organism>
<evidence type="ECO:0000313" key="5">
    <source>
        <dbReference type="Proteomes" id="UP000008206"/>
    </source>
</evidence>
<keyword evidence="1" id="KW-0732">Signal</keyword>
<dbReference type="Pfam" id="PF02638">
    <property type="entry name" value="GHL10"/>
    <property type="match status" value="1"/>
</dbReference>
<evidence type="ECO:0000256" key="1">
    <source>
        <dbReference type="ARBA" id="ARBA00022729"/>
    </source>
</evidence>
<feature type="domain" description="Peptidoglycan binding-like" evidence="2">
    <location>
        <begin position="361"/>
        <end position="417"/>
    </location>
</feature>
<sequence length="423" mass="48125">MKTIRGVWLTNVGSEVLNSRQNIINALNLLADTGFNTVFPVVWNKGFTQYPSQVMLQTFNQEIDPAFAGRDPLAEVIEAAKNVGIDVIPWFEYGFACSYQKNGGHIIASKPHWAAKDINNQLLNKNGFEWMNAFEPEVQNFILSLVLEVARNYDVAGVQGDDRLPALPCEGGYDEKTRARYYSEQGVKPPQNIKDAKWLQWRAALLTNFLGNLSREVKAIKNDLLVSISSHPYPFGYHEYLQDSPTWIRQKIVDVIHPQLYRRTLKDYQALVETTLKQFSPDDLTRLFPGVLIRLNAPGKPQDFHISPEQLWQTILINRRLGIRGEVFFFFEELNVNAQSLAQFLQAKNYAEQIFISAGMRGDDVQEIQRLLQNRGFYRGKLNGNFGFRTKAAVTAFQKANGLKNDGIVGPLTYRQLKFSGIT</sequence>
<dbReference type="HOGENOM" id="CLU_029517_0_0_3"/>
<dbReference type="eggNOG" id="COG3409">
    <property type="taxonomic scope" value="Bacteria"/>
</dbReference>
<dbReference type="PANTHER" id="PTHR43405:SF1">
    <property type="entry name" value="GLYCOSYL HYDROLASE DIGH"/>
    <property type="match status" value="1"/>
</dbReference>
<keyword evidence="5" id="KW-1185">Reference proteome</keyword>
<dbReference type="PANTHER" id="PTHR43405">
    <property type="entry name" value="GLYCOSYL HYDROLASE DIGH"/>
    <property type="match status" value="1"/>
</dbReference>